<dbReference type="PANTHER" id="PTHR13061">
    <property type="entry name" value="DYNACTIN SUBUNIT P25"/>
    <property type="match status" value="1"/>
</dbReference>
<dbReference type="InterPro" id="IPR001451">
    <property type="entry name" value="Hexapep"/>
</dbReference>
<evidence type="ECO:0000313" key="1">
    <source>
        <dbReference type="EMBL" id="AJD46460.1"/>
    </source>
</evidence>
<dbReference type="STRING" id="391936.S7S_00180"/>
<dbReference type="Pfam" id="PF00132">
    <property type="entry name" value="Hexapep"/>
    <property type="match status" value="2"/>
</dbReference>
<dbReference type="InterPro" id="IPR050484">
    <property type="entry name" value="Transf_Hexapept/Carb_Anhydrase"/>
</dbReference>
<gene>
    <name evidence="1" type="ORF">S7S_00180</name>
</gene>
<dbReference type="AlphaFoldDB" id="A0A0B4XID4"/>
<dbReference type="InterPro" id="IPR011004">
    <property type="entry name" value="Trimer_LpxA-like_sf"/>
</dbReference>
<dbReference type="InterPro" id="IPR047324">
    <property type="entry name" value="LbH_gamma_CA-like"/>
</dbReference>
<dbReference type="RefSeq" id="WP_008734317.1">
    <property type="nucleotide sequence ID" value="NZ_CP004387.1"/>
</dbReference>
<proteinExistence type="predicted"/>
<keyword evidence="2" id="KW-1185">Reference proteome</keyword>
<reference evidence="1 2" key="1">
    <citation type="journal article" date="2012" name="J. Bacteriol.">
        <title>Genome sequence of an alkane-degrading bacterium, Alcanivorax pacificus type strain W11-5, isolated from deep sea sediment.</title>
        <authorList>
            <person name="Lai Q."/>
            <person name="Shao Z."/>
        </authorList>
    </citation>
    <scope>NUCLEOTIDE SEQUENCE [LARGE SCALE GENOMIC DNA]</scope>
    <source>
        <strain evidence="1 2">W11-5</strain>
    </source>
</reference>
<sequence length="178" mass="19068">MAVRSFGGKTPQCGAGVWVDPSAQVIGDASLGEDCSVWPGAVIRADMHFIELGARVSVQDNAVLHITHDSPFNPGGFALTIGDDVTIAHQAMLHGCHIGNRVMIGMQAIVMDGAQIEDDVILAAGSLVPPGKRLKSGFLYRGKPATQVRPLTREEREFLPYVAGNYVKLKNQYLAEAD</sequence>
<organism evidence="1 2">
    <name type="scientific">Isoalcanivorax pacificus W11-5</name>
    <dbReference type="NCBI Taxonomy" id="391936"/>
    <lineage>
        <taxon>Bacteria</taxon>
        <taxon>Pseudomonadati</taxon>
        <taxon>Pseudomonadota</taxon>
        <taxon>Gammaproteobacteria</taxon>
        <taxon>Oceanospirillales</taxon>
        <taxon>Alcanivoracaceae</taxon>
        <taxon>Isoalcanivorax</taxon>
    </lineage>
</organism>
<accession>A0A0B4XID4</accession>
<dbReference type="HOGENOM" id="CLU_064827_7_0_6"/>
<dbReference type="SUPFAM" id="SSF51161">
    <property type="entry name" value="Trimeric LpxA-like enzymes"/>
    <property type="match status" value="1"/>
</dbReference>
<name>A0A0B4XID4_9GAMM</name>
<dbReference type="Proteomes" id="UP000006764">
    <property type="component" value="Chromosome"/>
</dbReference>
<dbReference type="EMBL" id="CP004387">
    <property type="protein sequence ID" value="AJD46460.1"/>
    <property type="molecule type" value="Genomic_DNA"/>
</dbReference>
<dbReference type="CDD" id="cd04645">
    <property type="entry name" value="LbH_gamma_CA_like"/>
    <property type="match status" value="1"/>
</dbReference>
<evidence type="ECO:0000313" key="2">
    <source>
        <dbReference type="Proteomes" id="UP000006764"/>
    </source>
</evidence>
<protein>
    <submittedName>
        <fullName evidence="1">Anhydrase family 3 protein</fullName>
    </submittedName>
</protein>
<dbReference type="KEGG" id="apac:S7S_00180"/>
<dbReference type="PANTHER" id="PTHR13061:SF56">
    <property type="entry name" value="PROTEIN YRDA"/>
    <property type="match status" value="1"/>
</dbReference>
<dbReference type="Gene3D" id="2.160.10.10">
    <property type="entry name" value="Hexapeptide repeat proteins"/>
    <property type="match status" value="1"/>
</dbReference>
<dbReference type="OrthoDB" id="9803036at2"/>